<dbReference type="Proteomes" id="UP000653730">
    <property type="component" value="Unassembled WGS sequence"/>
</dbReference>
<evidence type="ECO:0000256" key="1">
    <source>
        <dbReference type="SAM" id="Phobius"/>
    </source>
</evidence>
<reference evidence="2 3" key="1">
    <citation type="submission" date="2020-09" db="EMBL/GenBank/DDBJ databases">
        <title>Sinomicrobium weinanense sp. nov., a halophilic bacteria isolated from saline-alkali soil.</title>
        <authorList>
            <person name="Wu P."/>
            <person name="Ren H."/>
            <person name="Mei Y."/>
            <person name="Liang Y."/>
            <person name="Chen Z."/>
        </authorList>
    </citation>
    <scope>NUCLEOTIDE SEQUENCE [LARGE SCALE GENOMIC DNA]</scope>
    <source>
        <strain evidence="2 3">FJxs</strain>
    </source>
</reference>
<feature type="transmembrane region" description="Helical" evidence="1">
    <location>
        <begin position="494"/>
        <end position="512"/>
    </location>
</feature>
<keyword evidence="3" id="KW-1185">Reference proteome</keyword>
<name>A0A926JQL5_9FLAO</name>
<feature type="transmembrane region" description="Helical" evidence="1">
    <location>
        <begin position="438"/>
        <end position="456"/>
    </location>
</feature>
<dbReference type="AlphaFoldDB" id="A0A926JQL5"/>
<dbReference type="PANTHER" id="PTHR38454">
    <property type="entry name" value="INTEGRAL MEMBRANE PROTEIN-RELATED"/>
    <property type="match status" value="1"/>
</dbReference>
<feature type="transmembrane region" description="Helical" evidence="1">
    <location>
        <begin position="6"/>
        <end position="26"/>
    </location>
</feature>
<dbReference type="InterPro" id="IPR018580">
    <property type="entry name" value="Uncharacterised_YfhO"/>
</dbReference>
<dbReference type="Pfam" id="PF09586">
    <property type="entry name" value="YfhO"/>
    <property type="match status" value="1"/>
</dbReference>
<accession>A0A926JQL5</accession>
<feature type="transmembrane region" description="Helical" evidence="1">
    <location>
        <begin position="146"/>
        <end position="167"/>
    </location>
</feature>
<feature type="transmembrane region" description="Helical" evidence="1">
    <location>
        <begin position="338"/>
        <end position="359"/>
    </location>
</feature>
<evidence type="ECO:0000313" key="2">
    <source>
        <dbReference type="EMBL" id="MBC9795643.1"/>
    </source>
</evidence>
<keyword evidence="1" id="KW-0812">Transmembrane</keyword>
<sequence length="805" mass="90272">MKKLLPHAIIVLVFIVISVGYFTPVLQGKKIFQSDIVWFNGMAKEQRDFIKKTGEEPYWTNSAFGGMPTYQLGANYPHDYIKKLDRIIRFLPRPADYLFLYFIGFYILLLVLKIDYKLAFLGALAFGFSTYLIIIIGVGHNAKAHAIGYFPIILAGILLAFRQKYITGFLLTAFGMALEISANHIQMTYYLMLLVLAMGVVYAIEAVKEKEIPRFLKTCGILVVAVVLAVLTNATNLMATKEYAAWSTRGTSELTINPDGSPKKDTDGLDKEYITQYSYGILETLDLFVPRLFGGSNHENLGEKSKTYDFLLKQGVPRVQALDFAESLPSYWGKQPGVAGPAYIGAVILFLFVMALFLVKGKAKRWLLAGVLLSLLLSWGKNFSLLTDLMIDYFPMYNKFRAVSSIQVILELCIPVLAILGLARFLDTSVPEAQKERALKWTAIITLGVVVLLFLGRGTFDFIGDRDEMIRQYYGNEIVDMIRADRKAMYGSDLLRTLIFIALSAGVLWFYLKGRLKYMYAVAGFTALVLFDLGGVAKRYVNKDDFVQAKAMDVPFQATPVDKEILKDTTYYRVYEPSQGLNGSRASYFHHSVGGYHAAKPGKLQELFQYQVVRNNMEVLNMLNVKYIIQKDNEGKLYPARNPDAAGNAWFVKKLTPVNNADAEMNALDSLNIKNEAVFDHSKFKGGNAVYDLSPGASISLVEYKPNFLKYVSDNPNDGLAVFSEMYYPHGWKAMIDGKEVPFFRVNYTLRGMQVPAGKHTIEFRFKPEVVEKGSTIALAGNIILGLLLLGGIFLGKKRGEKVRG</sequence>
<feature type="transmembrane region" description="Helical" evidence="1">
    <location>
        <begin position="366"/>
        <end position="386"/>
    </location>
</feature>
<feature type="transmembrane region" description="Helical" evidence="1">
    <location>
        <begin position="118"/>
        <end position="139"/>
    </location>
</feature>
<protein>
    <submittedName>
        <fullName evidence="2">YfhO family protein</fullName>
    </submittedName>
</protein>
<feature type="transmembrane region" description="Helical" evidence="1">
    <location>
        <begin position="219"/>
        <end position="239"/>
    </location>
</feature>
<dbReference type="EMBL" id="JACVDC010000013">
    <property type="protein sequence ID" value="MBC9795643.1"/>
    <property type="molecule type" value="Genomic_DNA"/>
</dbReference>
<dbReference type="PANTHER" id="PTHR38454:SF1">
    <property type="entry name" value="INTEGRAL MEMBRANE PROTEIN"/>
    <property type="match status" value="1"/>
</dbReference>
<gene>
    <name evidence="2" type="ORF">IBL28_06675</name>
</gene>
<feature type="transmembrane region" description="Helical" evidence="1">
    <location>
        <begin position="406"/>
        <end position="426"/>
    </location>
</feature>
<evidence type="ECO:0000313" key="3">
    <source>
        <dbReference type="Proteomes" id="UP000653730"/>
    </source>
</evidence>
<proteinExistence type="predicted"/>
<feature type="transmembrane region" description="Helical" evidence="1">
    <location>
        <begin position="95"/>
        <end position="112"/>
    </location>
</feature>
<dbReference type="RefSeq" id="WP_187964844.1">
    <property type="nucleotide sequence ID" value="NZ_JACVDC010000013.1"/>
</dbReference>
<feature type="transmembrane region" description="Helical" evidence="1">
    <location>
        <begin position="777"/>
        <end position="796"/>
    </location>
</feature>
<keyword evidence="1" id="KW-1133">Transmembrane helix</keyword>
<feature type="transmembrane region" description="Helical" evidence="1">
    <location>
        <begin position="519"/>
        <end position="537"/>
    </location>
</feature>
<feature type="transmembrane region" description="Helical" evidence="1">
    <location>
        <begin position="187"/>
        <end position="207"/>
    </location>
</feature>
<organism evidence="2 3">
    <name type="scientific">Sinomicrobium weinanense</name>
    <dbReference type="NCBI Taxonomy" id="2842200"/>
    <lineage>
        <taxon>Bacteria</taxon>
        <taxon>Pseudomonadati</taxon>
        <taxon>Bacteroidota</taxon>
        <taxon>Flavobacteriia</taxon>
        <taxon>Flavobacteriales</taxon>
        <taxon>Flavobacteriaceae</taxon>
        <taxon>Sinomicrobium</taxon>
    </lineage>
</organism>
<keyword evidence="1" id="KW-0472">Membrane</keyword>
<comment type="caution">
    <text evidence="2">The sequence shown here is derived from an EMBL/GenBank/DDBJ whole genome shotgun (WGS) entry which is preliminary data.</text>
</comment>